<name>A0A2S7N4G0_9BACI</name>
<gene>
    <name evidence="1" type="ORF">CYL18_03285</name>
</gene>
<organism evidence="1 2">
    <name type="scientific">Pradoshia eiseniae</name>
    <dbReference type="NCBI Taxonomy" id="2064768"/>
    <lineage>
        <taxon>Bacteria</taxon>
        <taxon>Bacillati</taxon>
        <taxon>Bacillota</taxon>
        <taxon>Bacilli</taxon>
        <taxon>Bacillales</taxon>
        <taxon>Bacillaceae</taxon>
        <taxon>Pradoshia</taxon>
    </lineage>
</organism>
<dbReference type="Proteomes" id="UP000239663">
    <property type="component" value="Unassembled WGS sequence"/>
</dbReference>
<evidence type="ECO:0000313" key="1">
    <source>
        <dbReference type="EMBL" id="PQD96919.1"/>
    </source>
</evidence>
<accession>A0A2S7N4G0</accession>
<protein>
    <recommendedName>
        <fullName evidence="3">DUF2487 domain-containing protein</fullName>
    </recommendedName>
</protein>
<dbReference type="InterPro" id="IPR019615">
    <property type="entry name" value="DUF2487"/>
</dbReference>
<dbReference type="Pfam" id="PF10673">
    <property type="entry name" value="DUF2487"/>
    <property type="match status" value="1"/>
</dbReference>
<sequence>MDTRRDYMKYQTGDMEMFQRSREYVDTVIIPLNAITFEKGVNQAVASYEYLSLLTYELERELKGRIFLAHPVPYMKESGQEFKNGLLSQWREFYREAGFTYIRFLTTDNKWLSAANQEEILWFPSIQTDKMPKEAIKQVLDDHTEQITELLREAWNTD</sequence>
<dbReference type="EMBL" id="PKOZ01000001">
    <property type="protein sequence ID" value="PQD96919.1"/>
    <property type="molecule type" value="Genomic_DNA"/>
</dbReference>
<evidence type="ECO:0008006" key="3">
    <source>
        <dbReference type="Google" id="ProtNLM"/>
    </source>
</evidence>
<dbReference type="AlphaFoldDB" id="A0A2S7N4G0"/>
<proteinExistence type="predicted"/>
<reference evidence="1 2" key="1">
    <citation type="submission" date="2017-12" db="EMBL/GenBank/DDBJ databases">
        <title>Taxonomic description and draft genome of Pradoshia cofamensis Gen. nov., sp. nov., a thermotolerant bacillale isolated from anterior gut of earthworm Eisenia fetida.</title>
        <authorList>
            <person name="Saha T."/>
            <person name="Chakraborty R."/>
        </authorList>
    </citation>
    <scope>NUCLEOTIDE SEQUENCE [LARGE SCALE GENOMIC DNA]</scope>
    <source>
        <strain evidence="1 2">EAG3</strain>
    </source>
</reference>
<comment type="caution">
    <text evidence="1">The sequence shown here is derived from an EMBL/GenBank/DDBJ whole genome shotgun (WGS) entry which is preliminary data.</text>
</comment>
<keyword evidence="2" id="KW-1185">Reference proteome</keyword>
<evidence type="ECO:0000313" key="2">
    <source>
        <dbReference type="Proteomes" id="UP000239663"/>
    </source>
</evidence>